<evidence type="ECO:0000313" key="9">
    <source>
        <dbReference type="EMBL" id="KKS03070.1"/>
    </source>
</evidence>
<keyword evidence="3 7" id="KW-0227">DNA damage</keyword>
<organism evidence="9 10">
    <name type="scientific">candidate division WWE3 bacterium GW2011_GWC2_41_23</name>
    <dbReference type="NCBI Taxonomy" id="1619123"/>
    <lineage>
        <taxon>Bacteria</taxon>
        <taxon>Katanobacteria</taxon>
    </lineage>
</organism>
<evidence type="ECO:0000256" key="5">
    <source>
        <dbReference type="ARBA" id="ARBA00023204"/>
    </source>
</evidence>
<accession>A0A0G0VQ28</accession>
<dbReference type="InterPro" id="IPR037278">
    <property type="entry name" value="ARFGAP/RecO"/>
</dbReference>
<evidence type="ECO:0000259" key="8">
    <source>
        <dbReference type="Pfam" id="PF11967"/>
    </source>
</evidence>
<proteinExistence type="inferred from homology"/>
<dbReference type="InterPro" id="IPR022572">
    <property type="entry name" value="DNA_rep/recomb_RecO_N"/>
</dbReference>
<dbReference type="PANTHER" id="PTHR33991:SF1">
    <property type="entry name" value="DNA REPAIR PROTEIN RECO"/>
    <property type="match status" value="1"/>
</dbReference>
<dbReference type="GO" id="GO:0006302">
    <property type="term" value="P:double-strand break repair"/>
    <property type="evidence" value="ECO:0007669"/>
    <property type="project" value="TreeGrafter"/>
</dbReference>
<name>A0A0G0VQ28_UNCKA</name>
<dbReference type="SUPFAM" id="SSF57863">
    <property type="entry name" value="ArfGap/RecO-like zinc finger"/>
    <property type="match status" value="1"/>
</dbReference>
<comment type="similarity">
    <text evidence="1 7">Belongs to the RecO family.</text>
</comment>
<dbReference type="InterPro" id="IPR003717">
    <property type="entry name" value="RecO"/>
</dbReference>
<dbReference type="GO" id="GO:0043590">
    <property type="term" value="C:bacterial nucleoid"/>
    <property type="evidence" value="ECO:0007669"/>
    <property type="project" value="TreeGrafter"/>
</dbReference>
<dbReference type="EMBL" id="LCBB01000006">
    <property type="protein sequence ID" value="KKS03070.1"/>
    <property type="molecule type" value="Genomic_DNA"/>
</dbReference>
<dbReference type="PANTHER" id="PTHR33991">
    <property type="entry name" value="DNA REPAIR PROTEIN RECO"/>
    <property type="match status" value="1"/>
</dbReference>
<dbReference type="NCBIfam" id="TIGR00613">
    <property type="entry name" value="reco"/>
    <property type="match status" value="1"/>
</dbReference>
<dbReference type="Gene3D" id="1.20.1440.120">
    <property type="entry name" value="Recombination protein O, C-terminal domain"/>
    <property type="match status" value="1"/>
</dbReference>
<evidence type="ECO:0000256" key="7">
    <source>
        <dbReference type="HAMAP-Rule" id="MF_00201"/>
    </source>
</evidence>
<evidence type="ECO:0000256" key="6">
    <source>
        <dbReference type="ARBA" id="ARBA00033409"/>
    </source>
</evidence>
<reference evidence="9 10" key="1">
    <citation type="journal article" date="2015" name="Nature">
        <title>rRNA introns, odd ribosomes, and small enigmatic genomes across a large radiation of phyla.</title>
        <authorList>
            <person name="Brown C.T."/>
            <person name="Hug L.A."/>
            <person name="Thomas B.C."/>
            <person name="Sharon I."/>
            <person name="Castelle C.J."/>
            <person name="Singh A."/>
            <person name="Wilkins M.J."/>
            <person name="Williams K.H."/>
            <person name="Banfield J.F."/>
        </authorList>
    </citation>
    <scope>NUCLEOTIDE SEQUENCE [LARGE SCALE GENOMIC DNA]</scope>
</reference>
<protein>
    <recommendedName>
        <fullName evidence="2 7">DNA repair protein RecO</fullName>
    </recommendedName>
    <alternativeName>
        <fullName evidence="6 7">Recombination protein O</fullName>
    </alternativeName>
</protein>
<dbReference type="Proteomes" id="UP000033947">
    <property type="component" value="Unassembled WGS sequence"/>
</dbReference>
<evidence type="ECO:0000256" key="2">
    <source>
        <dbReference type="ARBA" id="ARBA00021310"/>
    </source>
</evidence>
<comment type="caution">
    <text evidence="9">The sequence shown here is derived from an EMBL/GenBank/DDBJ whole genome shotgun (WGS) entry which is preliminary data.</text>
</comment>
<evidence type="ECO:0000313" key="10">
    <source>
        <dbReference type="Proteomes" id="UP000033947"/>
    </source>
</evidence>
<evidence type="ECO:0000256" key="4">
    <source>
        <dbReference type="ARBA" id="ARBA00023172"/>
    </source>
</evidence>
<dbReference type="SUPFAM" id="SSF50249">
    <property type="entry name" value="Nucleic acid-binding proteins"/>
    <property type="match status" value="1"/>
</dbReference>
<dbReference type="InterPro" id="IPR012340">
    <property type="entry name" value="NA-bd_OB-fold"/>
</dbReference>
<dbReference type="GO" id="GO:0006310">
    <property type="term" value="P:DNA recombination"/>
    <property type="evidence" value="ECO:0007669"/>
    <property type="project" value="UniProtKB-UniRule"/>
</dbReference>
<comment type="function">
    <text evidence="7">Involved in DNA repair and RecF pathway recombination.</text>
</comment>
<evidence type="ECO:0000256" key="1">
    <source>
        <dbReference type="ARBA" id="ARBA00007452"/>
    </source>
</evidence>
<sequence length="257" mass="28731">MRALTYFTRVAPRDRISLMKKVNTVAVVLKSINYRDSDKIYTLLSKDLGKIPAVARGVRKISSRRAGNLDTLNLVKVGLSESLSGMRQIDEVSGLNSFRRLKSDYVLTIQCSYVVELLHKTTEEGGNAEPAFELLVKFLKIASKFPENIDLAVRFFEIHYLGLMGYGLNTETCLKCKKDLVEKGPLLYLDTEHGGFICGDCSHHGLSFSTQTVAKLRELTGNKLSKTGEKTLKDLSIITSALIDEHFGIRIKSRELL</sequence>
<keyword evidence="4 7" id="KW-0233">DNA recombination</keyword>
<dbReference type="Pfam" id="PF02565">
    <property type="entry name" value="RecO_C"/>
    <property type="match status" value="1"/>
</dbReference>
<dbReference type="InterPro" id="IPR042242">
    <property type="entry name" value="RecO_C"/>
</dbReference>
<feature type="domain" description="DNA replication/recombination mediator RecO N-terminal" evidence="8">
    <location>
        <begin position="19"/>
        <end position="98"/>
    </location>
</feature>
<dbReference type="AlphaFoldDB" id="A0A0G0VQ28"/>
<dbReference type="HAMAP" id="MF_00201">
    <property type="entry name" value="RecO"/>
    <property type="match status" value="1"/>
</dbReference>
<dbReference type="Pfam" id="PF11967">
    <property type="entry name" value="RecO_N"/>
    <property type="match status" value="1"/>
</dbReference>
<keyword evidence="5 7" id="KW-0234">DNA repair</keyword>
<gene>
    <name evidence="7" type="primary">recO</name>
    <name evidence="9" type="ORF">UU55_C0006G0040</name>
</gene>
<dbReference type="Gene3D" id="2.40.50.140">
    <property type="entry name" value="Nucleic acid-binding proteins"/>
    <property type="match status" value="1"/>
</dbReference>
<evidence type="ECO:0000256" key="3">
    <source>
        <dbReference type="ARBA" id="ARBA00022763"/>
    </source>
</evidence>